<dbReference type="PANTHER" id="PTHR42751:SF3">
    <property type="entry name" value="SODIUM_GLUTAMATE SYMPORTER"/>
    <property type="match status" value="1"/>
</dbReference>
<dbReference type="InterPro" id="IPR006153">
    <property type="entry name" value="Cation/H_exchanger_TM"/>
</dbReference>
<evidence type="ECO:0000256" key="6">
    <source>
        <dbReference type="ARBA" id="ARBA00023136"/>
    </source>
</evidence>
<feature type="transmembrane region" description="Helical" evidence="7">
    <location>
        <begin position="146"/>
        <end position="168"/>
    </location>
</feature>
<feature type="transmembrane region" description="Helical" evidence="7">
    <location>
        <begin position="288"/>
        <end position="310"/>
    </location>
</feature>
<name>A0A0G0GB58_9BACT</name>
<dbReference type="GO" id="GO:0006813">
    <property type="term" value="P:potassium ion transport"/>
    <property type="evidence" value="ECO:0007669"/>
    <property type="project" value="InterPro"/>
</dbReference>
<feature type="transmembrane region" description="Helical" evidence="7">
    <location>
        <begin position="322"/>
        <end position="345"/>
    </location>
</feature>
<evidence type="ECO:0000313" key="10">
    <source>
        <dbReference type="Proteomes" id="UP000034044"/>
    </source>
</evidence>
<feature type="transmembrane region" description="Helical" evidence="7">
    <location>
        <begin position="115"/>
        <end position="134"/>
    </location>
</feature>
<dbReference type="GO" id="GO:0015297">
    <property type="term" value="F:antiporter activity"/>
    <property type="evidence" value="ECO:0007669"/>
    <property type="project" value="InterPro"/>
</dbReference>
<gene>
    <name evidence="9" type="ORF">US36_C0002G0020</name>
</gene>
<dbReference type="Gene3D" id="3.40.50.720">
    <property type="entry name" value="NAD(P)-binding Rossmann-like Domain"/>
    <property type="match status" value="1"/>
</dbReference>
<keyword evidence="3" id="KW-0813">Transport</keyword>
<dbReference type="EMBL" id="LBSR01000002">
    <property type="protein sequence ID" value="KKQ23295.1"/>
    <property type="molecule type" value="Genomic_DNA"/>
</dbReference>
<evidence type="ECO:0000256" key="2">
    <source>
        <dbReference type="ARBA" id="ARBA00005551"/>
    </source>
</evidence>
<evidence type="ECO:0000256" key="3">
    <source>
        <dbReference type="ARBA" id="ARBA00022448"/>
    </source>
</evidence>
<comment type="subcellular location">
    <subcellularLocation>
        <location evidence="1">Membrane</location>
        <topology evidence="1">Multi-pass membrane protein</topology>
    </subcellularLocation>
</comment>
<reference evidence="9 10" key="1">
    <citation type="journal article" date="2015" name="Nature">
        <title>rRNA introns, odd ribosomes, and small enigmatic genomes across a large radiation of phyla.</title>
        <authorList>
            <person name="Brown C.T."/>
            <person name="Hug L.A."/>
            <person name="Thomas B.C."/>
            <person name="Sharon I."/>
            <person name="Castelle C.J."/>
            <person name="Singh A."/>
            <person name="Wilkins M.J."/>
            <person name="Williams K.H."/>
            <person name="Banfield J.F."/>
        </authorList>
    </citation>
    <scope>NUCLEOTIDE SEQUENCE [LARGE SCALE GENOMIC DNA]</scope>
</reference>
<dbReference type="AlphaFoldDB" id="A0A0G0GB58"/>
<accession>A0A0G0GB58</accession>
<keyword evidence="6 7" id="KW-0472">Membrane</keyword>
<dbReference type="Pfam" id="PF00999">
    <property type="entry name" value="Na_H_Exchanger"/>
    <property type="match status" value="1"/>
</dbReference>
<keyword evidence="4 7" id="KW-0812">Transmembrane</keyword>
<keyword evidence="5 7" id="KW-1133">Transmembrane helix</keyword>
<evidence type="ECO:0000256" key="1">
    <source>
        <dbReference type="ARBA" id="ARBA00004141"/>
    </source>
</evidence>
<proteinExistence type="inferred from homology"/>
<dbReference type="InterPro" id="IPR036291">
    <property type="entry name" value="NAD(P)-bd_dom_sf"/>
</dbReference>
<feature type="transmembrane region" description="Helical" evidence="7">
    <location>
        <begin position="174"/>
        <end position="196"/>
    </location>
</feature>
<protein>
    <submittedName>
        <fullName evidence="9">Transporter, CPA2 family</fullName>
    </submittedName>
</protein>
<dbReference type="InterPro" id="IPR003148">
    <property type="entry name" value="RCK_N"/>
</dbReference>
<evidence type="ECO:0000256" key="7">
    <source>
        <dbReference type="SAM" id="Phobius"/>
    </source>
</evidence>
<dbReference type="Proteomes" id="UP000034044">
    <property type="component" value="Unassembled WGS sequence"/>
</dbReference>
<dbReference type="Pfam" id="PF02254">
    <property type="entry name" value="TrkA_N"/>
    <property type="match status" value="1"/>
</dbReference>
<organism evidence="9 10">
    <name type="scientific">Candidatus Wolfebacteria bacterium GW2011_GWC1_37_10</name>
    <dbReference type="NCBI Taxonomy" id="1619010"/>
    <lineage>
        <taxon>Bacteria</taxon>
        <taxon>Candidatus Wolfeibacteriota</taxon>
    </lineage>
</organism>
<feature type="transmembrane region" description="Helical" evidence="7">
    <location>
        <begin position="86"/>
        <end position="109"/>
    </location>
</feature>
<evidence type="ECO:0000259" key="8">
    <source>
        <dbReference type="PROSITE" id="PS51201"/>
    </source>
</evidence>
<evidence type="ECO:0000313" key="9">
    <source>
        <dbReference type="EMBL" id="KKQ23295.1"/>
    </source>
</evidence>
<feature type="transmembrane region" description="Helical" evidence="7">
    <location>
        <begin position="6"/>
        <end position="25"/>
    </location>
</feature>
<feature type="transmembrane region" description="Helical" evidence="7">
    <location>
        <begin position="351"/>
        <end position="372"/>
    </location>
</feature>
<evidence type="ECO:0000256" key="5">
    <source>
        <dbReference type="ARBA" id="ARBA00022989"/>
    </source>
</evidence>
<sequence>MPSEILDLAIVILIASALGIAAKLLKQPIILAYLAAGVAIGYFGFFNLADKEAFRIFSDLGIMFLLFLVGLEINYTSLRLVGKASFFIGISQIIFTFVIGLIISLLFGFNYLHSSYIAIALTFSSTIIVVKLLSERKDLNSLYGKISVGLLLVQDFIAILLLVVLAGIDSGKGIMINDIVLTVAKAAGLFVLMFYLGKKVFPLIFDKIAHSQELLFLTSLAWLFIVASGAEKLGFSIEIGGFLAGLALANSAENFQIASRVKPLKDFFILVFFVILGSSLIFSNFSGLIFPIIAFSLFVLIGNPLIVLAIMGIMGYRKRTGFLTGITIAQISEFSLILAALGLKLGHLNEGIVALITAVGIITITSSNYLFFYAEEIFLKISPYLSIFERKKIKEDDSLIKEFHKPIVLIGCHRTGQSIAYNLPKEDLLIIDFDPEIITQLRKQGYDYIFGDANDSEIFERANFNEAKLVISTSPELDDNLNLLGQLKILQNRKRIKVIVRARTEKEAQILYNSNADYVLLPHFTAGQYLSKTIILDPEMDILEQLKTRDLEMIEKINHNI</sequence>
<dbReference type="SUPFAM" id="SSF51735">
    <property type="entry name" value="NAD(P)-binding Rossmann-fold domains"/>
    <property type="match status" value="1"/>
</dbReference>
<feature type="domain" description="RCK N-terminal" evidence="8">
    <location>
        <begin position="404"/>
        <end position="520"/>
    </location>
</feature>
<feature type="transmembrane region" description="Helical" evidence="7">
    <location>
        <begin position="54"/>
        <end position="74"/>
    </location>
</feature>
<comment type="caution">
    <text evidence="9">The sequence shown here is derived from an EMBL/GenBank/DDBJ whole genome shotgun (WGS) entry which is preliminary data.</text>
</comment>
<dbReference type="GO" id="GO:1902600">
    <property type="term" value="P:proton transmembrane transport"/>
    <property type="evidence" value="ECO:0007669"/>
    <property type="project" value="InterPro"/>
</dbReference>
<feature type="transmembrane region" description="Helical" evidence="7">
    <location>
        <begin position="264"/>
        <end position="282"/>
    </location>
</feature>
<dbReference type="GO" id="GO:0016020">
    <property type="term" value="C:membrane"/>
    <property type="evidence" value="ECO:0007669"/>
    <property type="project" value="UniProtKB-SubCell"/>
</dbReference>
<dbReference type="InterPro" id="IPR038770">
    <property type="entry name" value="Na+/solute_symporter_sf"/>
</dbReference>
<comment type="similarity">
    <text evidence="2">Belongs to the monovalent cation:proton antiporter 2 (CPA2) transporter (TC 2.A.37) family.</text>
</comment>
<evidence type="ECO:0000256" key="4">
    <source>
        <dbReference type="ARBA" id="ARBA00022692"/>
    </source>
</evidence>
<feature type="transmembrane region" description="Helical" evidence="7">
    <location>
        <begin position="30"/>
        <end position="48"/>
    </location>
</feature>
<dbReference type="PROSITE" id="PS51201">
    <property type="entry name" value="RCK_N"/>
    <property type="match status" value="1"/>
</dbReference>
<dbReference type="Gene3D" id="1.20.1530.20">
    <property type="match status" value="1"/>
</dbReference>
<dbReference type="PANTHER" id="PTHR42751">
    <property type="entry name" value="SODIUM/HYDROGEN EXCHANGER FAMILY/TRKA DOMAIN PROTEIN"/>
    <property type="match status" value="1"/>
</dbReference>